<organism evidence="1">
    <name type="scientific">Eucalyptus grandis</name>
    <name type="common">Flooded gum</name>
    <dbReference type="NCBI Taxonomy" id="71139"/>
    <lineage>
        <taxon>Eukaryota</taxon>
        <taxon>Viridiplantae</taxon>
        <taxon>Streptophyta</taxon>
        <taxon>Embryophyta</taxon>
        <taxon>Tracheophyta</taxon>
        <taxon>Spermatophyta</taxon>
        <taxon>Magnoliopsida</taxon>
        <taxon>eudicotyledons</taxon>
        <taxon>Gunneridae</taxon>
        <taxon>Pentapetalae</taxon>
        <taxon>rosids</taxon>
        <taxon>malvids</taxon>
        <taxon>Myrtales</taxon>
        <taxon>Myrtaceae</taxon>
        <taxon>Myrtoideae</taxon>
        <taxon>Eucalypteae</taxon>
        <taxon>Eucalyptus</taxon>
    </lineage>
</organism>
<dbReference type="Gramene" id="KCW61478">
    <property type="protein sequence ID" value="KCW61478"/>
    <property type="gene ID" value="EUGRSUZ_H04211"/>
</dbReference>
<name>A0A059B5U7_EUCGR</name>
<protein>
    <submittedName>
        <fullName evidence="1">Uncharacterized protein</fullName>
    </submittedName>
</protein>
<dbReference type="AlphaFoldDB" id="A0A059B5U7"/>
<accession>A0A059B5U7</accession>
<dbReference type="InParanoid" id="A0A059B5U7"/>
<proteinExistence type="predicted"/>
<gene>
    <name evidence="1" type="ORF">EUGRSUZ_H04211</name>
</gene>
<reference evidence="1" key="1">
    <citation type="submission" date="2013-07" db="EMBL/GenBank/DDBJ databases">
        <title>The genome of Eucalyptus grandis.</title>
        <authorList>
            <person name="Schmutz J."/>
            <person name="Hayes R."/>
            <person name="Myburg A."/>
            <person name="Tuskan G."/>
            <person name="Grattapaglia D."/>
            <person name="Rokhsar D.S."/>
        </authorList>
    </citation>
    <scope>NUCLEOTIDE SEQUENCE</scope>
    <source>
        <tissue evidence="1">Leaf extractions</tissue>
    </source>
</reference>
<dbReference type="EMBL" id="KK198760">
    <property type="protein sequence ID" value="KCW61478.1"/>
    <property type="molecule type" value="Genomic_DNA"/>
</dbReference>
<sequence>MHFTRNSLPLDHPLLFADVTRLSISYATEASLQIVLDHIHVTPHTQNSDQGCLDLISSVNLFYSRLTDLRPAKFTRTSISVVRDQDQLHCQMTNQKATPLSMHQ</sequence>
<evidence type="ECO:0000313" key="1">
    <source>
        <dbReference type="EMBL" id="KCW61478.1"/>
    </source>
</evidence>